<dbReference type="STRING" id="3075.A0A087SCI9"/>
<reference evidence="3" key="3">
    <citation type="submission" date="2018-10" db="EMBL/GenBank/DDBJ databases">
        <authorList>
            <person name="Hovde B."/>
            <person name="Zhang X."/>
        </authorList>
    </citation>
    <scope>NUCLEOTIDE SEQUENCE [LARGE SCALE GENOMIC DNA]</scope>
    <source>
        <strain evidence="3">UTEX 25</strain>
    </source>
</reference>
<proteinExistence type="predicted"/>
<organism evidence="2 4">
    <name type="scientific">Auxenochlorella protothecoides</name>
    <name type="common">Green microalga</name>
    <name type="synonym">Chlorella protothecoides</name>
    <dbReference type="NCBI Taxonomy" id="3075"/>
    <lineage>
        <taxon>Eukaryota</taxon>
        <taxon>Viridiplantae</taxon>
        <taxon>Chlorophyta</taxon>
        <taxon>core chlorophytes</taxon>
        <taxon>Trebouxiophyceae</taxon>
        <taxon>Chlorellales</taxon>
        <taxon>Chlorellaceae</taxon>
        <taxon>Auxenochlorella</taxon>
    </lineage>
</organism>
<dbReference type="OrthoDB" id="275715at2759"/>
<dbReference type="KEGG" id="apro:F751_5997"/>
<gene>
    <name evidence="3" type="ORF">APUTEX25_004337</name>
    <name evidence="2" type="ORF">F751_5997</name>
</gene>
<dbReference type="AlphaFoldDB" id="A0A087SCI9"/>
<accession>A0A087SCI9</accession>
<dbReference type="EMBL" id="QOKY01000154">
    <property type="protein sequence ID" value="RMZ55913.1"/>
    <property type="molecule type" value="Genomic_DNA"/>
</dbReference>
<dbReference type="GeneID" id="23617388"/>
<sequence length="70" mass="7876">MSPTPRKPKAEAETNDDDALYTPTGCKEAYEKLERFPSIKREQVLAEIKQEFHKNKAGWAGVGRRLQSGA</sequence>
<keyword evidence="4" id="KW-1185">Reference proteome</keyword>
<dbReference type="Proteomes" id="UP000028924">
    <property type="component" value="Unassembled WGS sequence"/>
</dbReference>
<evidence type="ECO:0000313" key="2">
    <source>
        <dbReference type="EMBL" id="KFM23443.1"/>
    </source>
</evidence>
<evidence type="ECO:0000313" key="5">
    <source>
        <dbReference type="Proteomes" id="UP000279271"/>
    </source>
</evidence>
<reference evidence="5" key="2">
    <citation type="journal article" date="2018" name="Algal Res.">
        <title>Characterization of plant carbon substrate utilization by Auxenochlorella protothecoides.</title>
        <authorList>
            <person name="Vogler B.W."/>
            <person name="Starkenburg S.R."/>
            <person name="Sudasinghe N."/>
            <person name="Schambach J.Y."/>
            <person name="Rollin J.A."/>
            <person name="Pattathil S."/>
            <person name="Barry A.N."/>
        </authorList>
    </citation>
    <scope>NUCLEOTIDE SEQUENCE [LARGE SCALE GENOMIC DNA]</scope>
    <source>
        <strain evidence="5">UTEX 25</strain>
    </source>
</reference>
<reference evidence="2 4" key="1">
    <citation type="journal article" date="2014" name="BMC Genomics">
        <title>Oil accumulation mechanisms of the oleaginous microalga Chlorella protothecoides revealed through its genome, transcriptomes, and proteomes.</title>
        <authorList>
            <person name="Gao C."/>
            <person name="Wang Y."/>
            <person name="Shen Y."/>
            <person name="Yan D."/>
            <person name="He X."/>
            <person name="Dai J."/>
            <person name="Wu Q."/>
        </authorList>
    </citation>
    <scope>NUCLEOTIDE SEQUENCE [LARGE SCALE GENOMIC DNA]</scope>
    <source>
        <strain evidence="2 4">0710</strain>
    </source>
</reference>
<evidence type="ECO:0000256" key="1">
    <source>
        <dbReference type="SAM" id="MobiDB-lite"/>
    </source>
</evidence>
<protein>
    <submittedName>
        <fullName evidence="2">Uncharacterized protein</fullName>
    </submittedName>
</protein>
<evidence type="ECO:0000313" key="3">
    <source>
        <dbReference type="EMBL" id="RMZ55913.1"/>
    </source>
</evidence>
<feature type="region of interest" description="Disordered" evidence="1">
    <location>
        <begin position="1"/>
        <end position="23"/>
    </location>
</feature>
<name>A0A087SCI9_AUXPR</name>
<dbReference type="EMBL" id="KL662092">
    <property type="protein sequence ID" value="KFM23443.1"/>
    <property type="molecule type" value="Genomic_DNA"/>
</dbReference>
<reference evidence="3" key="4">
    <citation type="submission" date="2018-11" db="EMBL/GenBank/DDBJ databases">
        <title>Characterization of plant carbon substrate utilization by Auxenochlorella protothecoides.</title>
        <authorList>
            <person name="Vogler B.W."/>
            <person name="Starkenburg S.R."/>
            <person name="Sudasinghe N."/>
            <person name="Schambach J.Y."/>
            <person name="Rollin J.A."/>
            <person name="Pattathil S."/>
            <person name="Barry A.N."/>
        </authorList>
    </citation>
    <scope>NUCLEOTIDE SEQUENCE [LARGE SCALE GENOMIC DNA]</scope>
    <source>
        <strain evidence="3">UTEX 25</strain>
    </source>
</reference>
<dbReference type="Proteomes" id="UP000279271">
    <property type="component" value="Unassembled WGS sequence"/>
</dbReference>
<evidence type="ECO:0000313" key="4">
    <source>
        <dbReference type="Proteomes" id="UP000028924"/>
    </source>
</evidence>
<dbReference type="RefSeq" id="XP_011396315.1">
    <property type="nucleotide sequence ID" value="XM_011398013.1"/>
</dbReference>